<feature type="domain" description="Transposase IS204/IS1001/IS1096/IS1165 DDE" evidence="1">
    <location>
        <begin position="25"/>
        <end position="118"/>
    </location>
</feature>
<gene>
    <name evidence="2" type="ORF">ACFSFX_12875</name>
</gene>
<dbReference type="Pfam" id="PF01610">
    <property type="entry name" value="DDE_Tnp_ISL3"/>
    <property type="match status" value="1"/>
</dbReference>
<proteinExistence type="predicted"/>
<name>A0ABW4Q9X1_9MICC</name>
<dbReference type="Proteomes" id="UP001597307">
    <property type="component" value="Unassembled WGS sequence"/>
</dbReference>
<evidence type="ECO:0000259" key="1">
    <source>
        <dbReference type="Pfam" id="PF01610"/>
    </source>
</evidence>
<keyword evidence="3" id="KW-1185">Reference proteome</keyword>
<comment type="caution">
    <text evidence="2">The sequence shown here is derived from an EMBL/GenBank/DDBJ whole genome shotgun (WGS) entry which is preliminary data.</text>
</comment>
<evidence type="ECO:0000313" key="3">
    <source>
        <dbReference type="Proteomes" id="UP001597307"/>
    </source>
</evidence>
<reference evidence="3" key="1">
    <citation type="journal article" date="2019" name="Int. J. Syst. Evol. Microbiol.">
        <title>The Global Catalogue of Microorganisms (GCM) 10K type strain sequencing project: providing services to taxonomists for standard genome sequencing and annotation.</title>
        <authorList>
            <consortium name="The Broad Institute Genomics Platform"/>
            <consortium name="The Broad Institute Genome Sequencing Center for Infectious Disease"/>
            <person name="Wu L."/>
            <person name="Ma J."/>
        </authorList>
    </citation>
    <scope>NUCLEOTIDE SEQUENCE [LARGE SCALE GENOMIC DNA]</scope>
    <source>
        <strain evidence="3">JCM 11496</strain>
    </source>
</reference>
<evidence type="ECO:0000313" key="2">
    <source>
        <dbReference type="EMBL" id="MFD1847484.1"/>
    </source>
</evidence>
<accession>A0ABW4Q9X1</accession>
<dbReference type="InterPro" id="IPR002560">
    <property type="entry name" value="Transposase_DDE"/>
</dbReference>
<organism evidence="2 3">
    <name type="scientific">Arthrobacter flavus</name>
    <dbReference type="NCBI Taxonomy" id="95172"/>
    <lineage>
        <taxon>Bacteria</taxon>
        <taxon>Bacillati</taxon>
        <taxon>Actinomycetota</taxon>
        <taxon>Actinomycetes</taxon>
        <taxon>Micrococcales</taxon>
        <taxon>Micrococcaceae</taxon>
        <taxon>Arthrobacter</taxon>
    </lineage>
</organism>
<sequence length="128" mass="14227">MRATLSEVLPPVSCSSSFTPEAYWSSWDVKEQLRTLLRTGSIADATAAKAELGRLVDRAGQPEARRLYRTVCRWWNEIEVLIVTGATTAKVEANNTAIKNIKRTGRGFVNNTNYKTRILLRSAARTAA</sequence>
<dbReference type="EMBL" id="JBHUGA010000055">
    <property type="protein sequence ID" value="MFD1847484.1"/>
    <property type="molecule type" value="Genomic_DNA"/>
</dbReference>
<protein>
    <submittedName>
        <fullName evidence="2">Transposase</fullName>
    </submittedName>
</protein>